<dbReference type="STRING" id="58117.SAMN05421833_129105"/>
<dbReference type="AlphaFoldDB" id="A0A1N7GJJ8"/>
<dbReference type="Proteomes" id="UP000186096">
    <property type="component" value="Unassembled WGS sequence"/>
</dbReference>
<dbReference type="Pfam" id="PF16259">
    <property type="entry name" value="DUF4913"/>
    <property type="match status" value="1"/>
</dbReference>
<evidence type="ECO:0008006" key="3">
    <source>
        <dbReference type="Google" id="ProtNLM"/>
    </source>
</evidence>
<dbReference type="RefSeq" id="WP_076440675.1">
    <property type="nucleotide sequence ID" value="NZ_FTNI01000029.1"/>
</dbReference>
<keyword evidence="2" id="KW-1185">Reference proteome</keyword>
<reference evidence="2" key="1">
    <citation type="submission" date="2017-01" db="EMBL/GenBank/DDBJ databases">
        <authorList>
            <person name="Varghese N."/>
            <person name="Submissions S."/>
        </authorList>
    </citation>
    <scope>NUCLEOTIDE SEQUENCE [LARGE SCALE GENOMIC DNA]</scope>
    <source>
        <strain evidence="2">ATCC 12950</strain>
    </source>
</reference>
<dbReference type="EMBL" id="FTNI01000029">
    <property type="protein sequence ID" value="SIS12710.1"/>
    <property type="molecule type" value="Genomic_DNA"/>
</dbReference>
<dbReference type="InterPro" id="IPR032584">
    <property type="entry name" value="DUF4913"/>
</dbReference>
<proteinExistence type="predicted"/>
<sequence>MSTEPELEEPVDEEPQPVFATLEDWVSGRFLPMYRRTLGGEFRWCAEWWRHAEAISRLTTLWHLWETLRLKPGTGMAEWYGHLDHHLPILLGARGPFYQCTEAEHLEPHQARAVAAPSWWWTGLAAPSEAGASLDA</sequence>
<organism evidence="1 2">
    <name type="scientific">Microbispora rosea</name>
    <dbReference type="NCBI Taxonomy" id="58117"/>
    <lineage>
        <taxon>Bacteria</taxon>
        <taxon>Bacillati</taxon>
        <taxon>Actinomycetota</taxon>
        <taxon>Actinomycetes</taxon>
        <taxon>Streptosporangiales</taxon>
        <taxon>Streptosporangiaceae</taxon>
        <taxon>Microbispora</taxon>
    </lineage>
</organism>
<name>A0A1N7GJJ8_9ACTN</name>
<accession>A0A1N7GJJ8</accession>
<evidence type="ECO:0000313" key="2">
    <source>
        <dbReference type="Proteomes" id="UP000186096"/>
    </source>
</evidence>
<protein>
    <recommendedName>
        <fullName evidence="3">DUF4913 domain-containing protein</fullName>
    </recommendedName>
</protein>
<evidence type="ECO:0000313" key="1">
    <source>
        <dbReference type="EMBL" id="SIS12710.1"/>
    </source>
</evidence>
<gene>
    <name evidence="1" type="ORF">SAMN05421833_129105</name>
</gene>